<proteinExistence type="inferred from homology"/>
<evidence type="ECO:0000256" key="1">
    <source>
        <dbReference type="ARBA" id="ARBA00005417"/>
    </source>
</evidence>
<sequence length="595" mass="60636">MIQAIGLTSKPRRHAPPAVADLTFDIPPGEVTGLLGPKGSGKSTAVRLLLGLQPGRGATLVDGCPLHELARPARAVGAVLGDVPGHPGRTARSHLRMLCAAHGLRAARADELLEAVGLGAVADRRLGTYSLGMDRRLAFAAALLPDPHALVLDDPVRDLPPREAAWMHALVRRHAAAGGAVLLTGRDAGALARTADRVVVLADGRIVADQSAALFAGTRLRPHVAVRSPYAQRLAGLLAEKGAEVVATSGSRIAVYGATSAAVGEVAYRHGILLHQLADESAAAAAPEDERAAEQAPYDARRRVPLPAPRSRPAPRRTPHRPLHPVRYELRRCFGVRTPWPTAAAALAASVVCTLLMARGGAAHTSPLRLLSGWPAAIPLPAAAVGAGALGALSYGQEFAYPALTPGIGPEPRAARLLAAKLAVSGALALGLAALAALLNCAALRLTLGPGHAPDPAALSATTAGWGALAVGCAWTGVFAACAFRTTALGLSAVLSVPLLVAPGVRALLGGKAGRQFLDAGGALWSLLTGAPQADDRAAIAALRSAAQPLFVALALSLSCLVIAYVAGALRGRRRGRGPTPVRSAGAVGIEGEEG</sequence>
<evidence type="ECO:0000313" key="9">
    <source>
        <dbReference type="Proteomes" id="UP001153328"/>
    </source>
</evidence>
<comment type="similarity">
    <text evidence="1">Belongs to the ABC transporter superfamily.</text>
</comment>
<dbReference type="PROSITE" id="PS50893">
    <property type="entry name" value="ABC_TRANSPORTER_2"/>
    <property type="match status" value="1"/>
</dbReference>
<dbReference type="GO" id="GO:0016887">
    <property type="term" value="F:ATP hydrolysis activity"/>
    <property type="evidence" value="ECO:0007669"/>
    <property type="project" value="InterPro"/>
</dbReference>
<organism evidence="8 9">
    <name type="scientific">Actinacidiphila bryophytorum</name>
    <dbReference type="NCBI Taxonomy" id="1436133"/>
    <lineage>
        <taxon>Bacteria</taxon>
        <taxon>Bacillati</taxon>
        <taxon>Actinomycetota</taxon>
        <taxon>Actinomycetes</taxon>
        <taxon>Kitasatosporales</taxon>
        <taxon>Streptomycetaceae</taxon>
        <taxon>Actinacidiphila</taxon>
    </lineage>
</organism>
<keyword evidence="9" id="KW-1185">Reference proteome</keyword>
<dbReference type="InterPro" id="IPR003593">
    <property type="entry name" value="AAA+_ATPase"/>
</dbReference>
<feature type="region of interest" description="Disordered" evidence="5">
    <location>
        <begin position="284"/>
        <end position="322"/>
    </location>
</feature>
<dbReference type="SUPFAM" id="SSF52540">
    <property type="entry name" value="P-loop containing nucleoside triphosphate hydrolases"/>
    <property type="match status" value="1"/>
</dbReference>
<gene>
    <name evidence="8" type="ORF">SBRY_60499</name>
</gene>
<keyword evidence="4" id="KW-0067">ATP-binding</keyword>
<accession>A0A9W4MFA0</accession>
<dbReference type="Gene3D" id="3.40.50.300">
    <property type="entry name" value="P-loop containing nucleotide triphosphate hydrolases"/>
    <property type="match status" value="1"/>
</dbReference>
<feature type="transmembrane region" description="Helical" evidence="6">
    <location>
        <begin position="459"/>
        <end position="481"/>
    </location>
</feature>
<dbReference type="InterPro" id="IPR027417">
    <property type="entry name" value="P-loop_NTPase"/>
</dbReference>
<feature type="transmembrane region" description="Helical" evidence="6">
    <location>
        <begin position="488"/>
        <end position="509"/>
    </location>
</feature>
<name>A0A9W4MFA0_9ACTN</name>
<feature type="region of interest" description="Disordered" evidence="5">
    <location>
        <begin position="574"/>
        <end position="595"/>
    </location>
</feature>
<feature type="transmembrane region" description="Helical" evidence="6">
    <location>
        <begin position="550"/>
        <end position="570"/>
    </location>
</feature>
<dbReference type="RefSeq" id="WP_205044784.1">
    <property type="nucleotide sequence ID" value="NZ_CAJVAX010000020.1"/>
</dbReference>
<protein>
    <submittedName>
        <fullName evidence="8">ABC transporter</fullName>
    </submittedName>
</protein>
<feature type="transmembrane region" description="Helical" evidence="6">
    <location>
        <begin position="417"/>
        <end position="439"/>
    </location>
</feature>
<keyword evidence="6" id="KW-1133">Transmembrane helix</keyword>
<dbReference type="Pfam" id="PF00005">
    <property type="entry name" value="ABC_tran"/>
    <property type="match status" value="1"/>
</dbReference>
<dbReference type="Proteomes" id="UP001153328">
    <property type="component" value="Unassembled WGS sequence"/>
</dbReference>
<evidence type="ECO:0000313" key="8">
    <source>
        <dbReference type="EMBL" id="CAG7654514.1"/>
    </source>
</evidence>
<dbReference type="SMART" id="SM00382">
    <property type="entry name" value="AAA"/>
    <property type="match status" value="1"/>
</dbReference>
<evidence type="ECO:0000256" key="4">
    <source>
        <dbReference type="ARBA" id="ARBA00022840"/>
    </source>
</evidence>
<dbReference type="EMBL" id="CAJVAX010000020">
    <property type="protein sequence ID" value="CAG7654514.1"/>
    <property type="molecule type" value="Genomic_DNA"/>
</dbReference>
<evidence type="ECO:0000256" key="2">
    <source>
        <dbReference type="ARBA" id="ARBA00022448"/>
    </source>
</evidence>
<feature type="transmembrane region" description="Helical" evidence="6">
    <location>
        <begin position="378"/>
        <end position="396"/>
    </location>
</feature>
<dbReference type="GO" id="GO:0005524">
    <property type="term" value="F:ATP binding"/>
    <property type="evidence" value="ECO:0007669"/>
    <property type="project" value="UniProtKB-KW"/>
</dbReference>
<evidence type="ECO:0000256" key="6">
    <source>
        <dbReference type="SAM" id="Phobius"/>
    </source>
</evidence>
<dbReference type="InterPro" id="IPR003439">
    <property type="entry name" value="ABC_transporter-like_ATP-bd"/>
</dbReference>
<dbReference type="PANTHER" id="PTHR43335">
    <property type="entry name" value="ABC TRANSPORTER, ATP-BINDING PROTEIN"/>
    <property type="match status" value="1"/>
</dbReference>
<evidence type="ECO:0000259" key="7">
    <source>
        <dbReference type="PROSITE" id="PS50893"/>
    </source>
</evidence>
<feature type="transmembrane region" description="Helical" evidence="6">
    <location>
        <begin position="340"/>
        <end position="358"/>
    </location>
</feature>
<keyword evidence="2" id="KW-0813">Transport</keyword>
<dbReference type="AlphaFoldDB" id="A0A9W4MFA0"/>
<evidence type="ECO:0000256" key="5">
    <source>
        <dbReference type="SAM" id="MobiDB-lite"/>
    </source>
</evidence>
<keyword evidence="6" id="KW-0812">Transmembrane</keyword>
<keyword evidence="6" id="KW-0472">Membrane</keyword>
<feature type="compositionally biased region" description="Basic residues" evidence="5">
    <location>
        <begin position="313"/>
        <end position="322"/>
    </location>
</feature>
<dbReference type="PANTHER" id="PTHR43335:SF4">
    <property type="entry name" value="ABC TRANSPORTER, ATP-BINDING PROTEIN"/>
    <property type="match status" value="1"/>
</dbReference>
<keyword evidence="3" id="KW-0547">Nucleotide-binding</keyword>
<feature type="domain" description="ABC transporter" evidence="7">
    <location>
        <begin position="2"/>
        <end position="228"/>
    </location>
</feature>
<evidence type="ECO:0000256" key="3">
    <source>
        <dbReference type="ARBA" id="ARBA00022741"/>
    </source>
</evidence>
<reference evidence="8" key="1">
    <citation type="submission" date="2021-06" db="EMBL/GenBank/DDBJ databases">
        <authorList>
            <person name="Arsene-Ploetze F."/>
        </authorList>
    </citation>
    <scope>NUCLEOTIDE SEQUENCE</scope>
    <source>
        <strain evidence="8">SBRY1</strain>
    </source>
</reference>
<comment type="caution">
    <text evidence="8">The sequence shown here is derived from an EMBL/GenBank/DDBJ whole genome shotgun (WGS) entry which is preliminary data.</text>
</comment>